<dbReference type="SUPFAM" id="SSF55729">
    <property type="entry name" value="Acyl-CoA N-acyltransferases (Nat)"/>
    <property type="match status" value="1"/>
</dbReference>
<dbReference type="CDD" id="cd04301">
    <property type="entry name" value="NAT_SF"/>
    <property type="match status" value="1"/>
</dbReference>
<dbReference type="InterPro" id="IPR000182">
    <property type="entry name" value="GNAT_dom"/>
</dbReference>
<evidence type="ECO:0000256" key="1">
    <source>
        <dbReference type="ARBA" id="ARBA00022679"/>
    </source>
</evidence>
<organism evidence="4 5">
    <name type="scientific">Mucilaginibacter dorajii</name>
    <dbReference type="NCBI Taxonomy" id="692994"/>
    <lineage>
        <taxon>Bacteria</taxon>
        <taxon>Pseudomonadati</taxon>
        <taxon>Bacteroidota</taxon>
        <taxon>Sphingobacteriia</taxon>
        <taxon>Sphingobacteriales</taxon>
        <taxon>Sphingobacteriaceae</taxon>
        <taxon>Mucilaginibacter</taxon>
    </lineage>
</organism>
<dbReference type="RefSeq" id="WP_259093145.1">
    <property type="nucleotide sequence ID" value="NZ_BAAAZC010000030.1"/>
</dbReference>
<reference evidence="5" key="1">
    <citation type="journal article" date="2019" name="Int. J. Syst. Evol. Microbiol.">
        <title>The Global Catalogue of Microorganisms (GCM) 10K type strain sequencing project: providing services to taxonomists for standard genome sequencing and annotation.</title>
        <authorList>
            <consortium name="The Broad Institute Genomics Platform"/>
            <consortium name="The Broad Institute Genome Sequencing Center for Infectious Disease"/>
            <person name="Wu L."/>
            <person name="Ma J."/>
        </authorList>
    </citation>
    <scope>NUCLEOTIDE SEQUENCE [LARGE SCALE GENOMIC DNA]</scope>
    <source>
        <strain evidence="5">JCM 16601</strain>
    </source>
</reference>
<dbReference type="Gene3D" id="3.40.630.30">
    <property type="match status" value="1"/>
</dbReference>
<proteinExistence type="predicted"/>
<keyword evidence="1" id="KW-0808">Transferase</keyword>
<name>A0ABP7QU98_9SPHI</name>
<dbReference type="Pfam" id="PF00583">
    <property type="entry name" value="Acetyltransf_1"/>
    <property type="match status" value="1"/>
</dbReference>
<sequence length="154" mass="17699">MKNSTHHNIRPVEPADLDELLIMMQEHADFERAAFNPGGKKDKLKAALFNEPQRLHCWVVAIDEKLVGFVSYTFDYSTWDAAEFMYMDCLFLRERTRGKGIGSEIIKRLTTVAAERNCINIQWQTPAFNTPAINFYIKNKALAADKVRFTLKIG</sequence>
<protein>
    <submittedName>
        <fullName evidence="4">GNAT family N-acetyltransferase</fullName>
    </submittedName>
</protein>
<keyword evidence="2" id="KW-0012">Acyltransferase</keyword>
<keyword evidence="5" id="KW-1185">Reference proteome</keyword>
<dbReference type="InterPro" id="IPR016181">
    <property type="entry name" value="Acyl_CoA_acyltransferase"/>
</dbReference>
<feature type="domain" description="N-acetyltransferase" evidence="3">
    <location>
        <begin position="7"/>
        <end position="154"/>
    </location>
</feature>
<comment type="caution">
    <text evidence="4">The sequence shown here is derived from an EMBL/GenBank/DDBJ whole genome shotgun (WGS) entry which is preliminary data.</text>
</comment>
<evidence type="ECO:0000313" key="4">
    <source>
        <dbReference type="EMBL" id="GAA3988212.1"/>
    </source>
</evidence>
<accession>A0ABP7QU98</accession>
<dbReference type="PANTHER" id="PTHR10545:SF29">
    <property type="entry name" value="GH14572P-RELATED"/>
    <property type="match status" value="1"/>
</dbReference>
<dbReference type="PANTHER" id="PTHR10545">
    <property type="entry name" value="DIAMINE N-ACETYLTRANSFERASE"/>
    <property type="match status" value="1"/>
</dbReference>
<dbReference type="PROSITE" id="PS51186">
    <property type="entry name" value="GNAT"/>
    <property type="match status" value="1"/>
</dbReference>
<evidence type="ECO:0000313" key="5">
    <source>
        <dbReference type="Proteomes" id="UP001500742"/>
    </source>
</evidence>
<gene>
    <name evidence="4" type="ORF">GCM10022210_46310</name>
</gene>
<dbReference type="EMBL" id="BAAAZC010000030">
    <property type="protein sequence ID" value="GAA3988212.1"/>
    <property type="molecule type" value="Genomic_DNA"/>
</dbReference>
<dbReference type="InterPro" id="IPR051016">
    <property type="entry name" value="Diverse_Substrate_AcTransf"/>
</dbReference>
<evidence type="ECO:0000256" key="2">
    <source>
        <dbReference type="ARBA" id="ARBA00023315"/>
    </source>
</evidence>
<evidence type="ECO:0000259" key="3">
    <source>
        <dbReference type="PROSITE" id="PS51186"/>
    </source>
</evidence>
<dbReference type="Proteomes" id="UP001500742">
    <property type="component" value="Unassembled WGS sequence"/>
</dbReference>